<evidence type="ECO:0000256" key="5">
    <source>
        <dbReference type="ARBA" id="ARBA00034489"/>
    </source>
</evidence>
<dbReference type="Pfam" id="PF03942">
    <property type="entry name" value="DTW"/>
    <property type="match status" value="1"/>
</dbReference>
<organism evidence="7 8">
    <name type="scientific">Oceanisphaera pacifica</name>
    <dbReference type="NCBI Taxonomy" id="2818389"/>
    <lineage>
        <taxon>Bacteria</taxon>
        <taxon>Pseudomonadati</taxon>
        <taxon>Pseudomonadota</taxon>
        <taxon>Gammaproteobacteria</taxon>
        <taxon>Aeromonadales</taxon>
        <taxon>Aeromonadaceae</taxon>
        <taxon>Oceanisphaera</taxon>
    </lineage>
</organism>
<name>A0ABS3NCR6_9GAMM</name>
<reference evidence="7 8" key="1">
    <citation type="submission" date="2021-03" db="EMBL/GenBank/DDBJ databases">
        <title>Oceanisphaera sp. nov., isolated from the intestine.</title>
        <authorList>
            <person name="Zhao L.-H."/>
            <person name="Shi L.-F."/>
        </authorList>
    </citation>
    <scope>NUCLEOTIDE SEQUENCE [LARGE SCALE GENOMIC DNA]</scope>
    <source>
        <strain evidence="7 8">DM8</strain>
    </source>
</reference>
<dbReference type="InterPro" id="IPR005636">
    <property type="entry name" value="DTW"/>
</dbReference>
<gene>
    <name evidence="7" type="ORF">J3U76_01565</name>
</gene>
<evidence type="ECO:0000259" key="6">
    <source>
        <dbReference type="SMART" id="SM01144"/>
    </source>
</evidence>
<feature type="domain" description="DTW" evidence="6">
    <location>
        <begin position="2"/>
        <end position="191"/>
    </location>
</feature>
<evidence type="ECO:0000256" key="2">
    <source>
        <dbReference type="ARBA" id="ARBA00022679"/>
    </source>
</evidence>
<evidence type="ECO:0000256" key="1">
    <source>
        <dbReference type="ARBA" id="ARBA00012386"/>
    </source>
</evidence>
<dbReference type="InterPro" id="IPR039262">
    <property type="entry name" value="DTWD2/TAPT"/>
</dbReference>
<protein>
    <recommendedName>
        <fullName evidence="1">tRNA-uridine aminocarboxypropyltransferase</fullName>
        <ecNumber evidence="1">2.5.1.25</ecNumber>
    </recommendedName>
</protein>
<evidence type="ECO:0000313" key="8">
    <source>
        <dbReference type="Proteomes" id="UP000664882"/>
    </source>
</evidence>
<keyword evidence="4" id="KW-0819">tRNA processing</keyword>
<evidence type="ECO:0000256" key="4">
    <source>
        <dbReference type="ARBA" id="ARBA00022694"/>
    </source>
</evidence>
<dbReference type="RefSeq" id="WP_208003920.1">
    <property type="nucleotide sequence ID" value="NZ_JAGDFX010000002.1"/>
</dbReference>
<evidence type="ECO:0000313" key="7">
    <source>
        <dbReference type="EMBL" id="MBO1518330.1"/>
    </source>
</evidence>
<accession>A0ABS3NCR6</accession>
<dbReference type="PANTHER" id="PTHR21392:SF0">
    <property type="entry name" value="TRNA-URIDINE AMINOCARBOXYPROPYLTRANSFERASE 2"/>
    <property type="match status" value="1"/>
</dbReference>
<evidence type="ECO:0000256" key="3">
    <source>
        <dbReference type="ARBA" id="ARBA00022691"/>
    </source>
</evidence>
<dbReference type="PANTHER" id="PTHR21392">
    <property type="entry name" value="TRNA-URIDINE AMINOCARBOXYPROPYLTRANSFERASE 2"/>
    <property type="match status" value="1"/>
</dbReference>
<comment type="similarity">
    <text evidence="5">Belongs to the TDD superfamily. DTWD2 family.</text>
</comment>
<keyword evidence="8" id="KW-1185">Reference proteome</keyword>
<keyword evidence="3" id="KW-0949">S-adenosyl-L-methionine</keyword>
<dbReference type="EMBL" id="JAGDFX010000002">
    <property type="protein sequence ID" value="MBO1518330.1"/>
    <property type="molecule type" value="Genomic_DNA"/>
</dbReference>
<proteinExistence type="inferred from homology"/>
<dbReference type="Proteomes" id="UP000664882">
    <property type="component" value="Unassembled WGS sequence"/>
</dbReference>
<dbReference type="EC" id="2.5.1.25" evidence="1"/>
<sequence>MARTYCSHCQLPNLSCLCAHVVEQTCPVPVLIYQHPLEAKHAKSTVPLLRLALPDIQVDVGEVFTSPPLLSQGDWWLLYPDAQALDIDKPVDKQAAHLTQANIGGLIILDGTWRKTRLLLHLNPWLRQLPCLSFSQAPPGAYHIRKGPGGQALSTLESLSHVLDRLSPTFSPTPLRKLLSVRVKQFVAYTD</sequence>
<keyword evidence="2" id="KW-0808">Transferase</keyword>
<comment type="caution">
    <text evidence="7">The sequence shown here is derived from an EMBL/GenBank/DDBJ whole genome shotgun (WGS) entry which is preliminary data.</text>
</comment>
<dbReference type="SMART" id="SM01144">
    <property type="entry name" value="DTW"/>
    <property type="match status" value="1"/>
</dbReference>